<dbReference type="PANTHER" id="PTHR33463:SF81">
    <property type="entry name" value="DISEASE RESISTANCE PROTEIN RPS2-LIKE"/>
    <property type="match status" value="1"/>
</dbReference>
<dbReference type="KEGG" id="qsa:O6P43_012146"/>
<dbReference type="EMBL" id="JARAOO010000005">
    <property type="protein sequence ID" value="KAJ7967968.1"/>
    <property type="molecule type" value="Genomic_DNA"/>
</dbReference>
<evidence type="ECO:0000256" key="1">
    <source>
        <dbReference type="ARBA" id="ARBA00022821"/>
    </source>
</evidence>
<evidence type="ECO:0000313" key="3">
    <source>
        <dbReference type="EMBL" id="KAJ7967968.1"/>
    </source>
</evidence>
<dbReference type="Gene3D" id="3.80.10.10">
    <property type="entry name" value="Ribonuclease Inhibitor"/>
    <property type="match status" value="2"/>
</dbReference>
<dbReference type="Pfam" id="PF23247">
    <property type="entry name" value="LRR_RPS2"/>
    <property type="match status" value="1"/>
</dbReference>
<protein>
    <submittedName>
        <fullName evidence="3">Disease resistance protein</fullName>
    </submittedName>
</protein>
<accession>A0AAD7M1B7</accession>
<dbReference type="Proteomes" id="UP001163823">
    <property type="component" value="Chromosome 5"/>
</dbReference>
<comment type="caution">
    <text evidence="3">The sequence shown here is derived from an EMBL/GenBank/DDBJ whole genome shotgun (WGS) entry which is preliminary data.</text>
</comment>
<keyword evidence="4" id="KW-1185">Reference proteome</keyword>
<dbReference type="SUPFAM" id="SSF52058">
    <property type="entry name" value="L domain-like"/>
    <property type="match status" value="1"/>
</dbReference>
<keyword evidence="1" id="KW-0611">Plant defense</keyword>
<dbReference type="InterPro" id="IPR057135">
    <property type="entry name" value="At4g27190-like_LRR"/>
</dbReference>
<name>A0AAD7M1B7_QUISA</name>
<evidence type="ECO:0000313" key="4">
    <source>
        <dbReference type="Proteomes" id="UP001163823"/>
    </source>
</evidence>
<reference evidence="3" key="1">
    <citation type="journal article" date="2023" name="Science">
        <title>Elucidation of the pathway for biosynthesis of saponin adjuvants from the soapbark tree.</title>
        <authorList>
            <person name="Reed J."/>
            <person name="Orme A."/>
            <person name="El-Demerdash A."/>
            <person name="Owen C."/>
            <person name="Martin L.B.B."/>
            <person name="Misra R.C."/>
            <person name="Kikuchi S."/>
            <person name="Rejzek M."/>
            <person name="Martin A.C."/>
            <person name="Harkess A."/>
            <person name="Leebens-Mack J."/>
            <person name="Louveau T."/>
            <person name="Stephenson M.J."/>
            <person name="Osbourn A."/>
        </authorList>
    </citation>
    <scope>NUCLEOTIDE SEQUENCE</scope>
    <source>
        <strain evidence="3">S10</strain>
    </source>
</reference>
<dbReference type="InterPro" id="IPR032675">
    <property type="entry name" value="LRR_dom_sf"/>
</dbReference>
<gene>
    <name evidence="3" type="ORF">O6P43_012146</name>
</gene>
<organism evidence="3 4">
    <name type="scientific">Quillaja saponaria</name>
    <name type="common">Soap bark tree</name>
    <dbReference type="NCBI Taxonomy" id="32244"/>
    <lineage>
        <taxon>Eukaryota</taxon>
        <taxon>Viridiplantae</taxon>
        <taxon>Streptophyta</taxon>
        <taxon>Embryophyta</taxon>
        <taxon>Tracheophyta</taxon>
        <taxon>Spermatophyta</taxon>
        <taxon>Magnoliopsida</taxon>
        <taxon>eudicotyledons</taxon>
        <taxon>Gunneridae</taxon>
        <taxon>Pentapetalae</taxon>
        <taxon>rosids</taxon>
        <taxon>fabids</taxon>
        <taxon>Fabales</taxon>
        <taxon>Quillajaceae</taxon>
        <taxon>Quillaja</taxon>
    </lineage>
</organism>
<dbReference type="PANTHER" id="PTHR33463">
    <property type="entry name" value="NB-ARC DOMAIN-CONTAINING PROTEIN-RELATED"/>
    <property type="match status" value="1"/>
</dbReference>
<sequence>MINSGLRVLPEKPTCNNIFTLLLQQNSDLTIIPQAFFENMSSLLVLDLHGTKIRKLPSSLSVMINLKALYLHECESLTELPPEIKSLQHLEVLDIRDSKVKFIPVHIQHLVNLKCLRISCMESSYETESRALVMYSNVIASLQKLEELIIEMGPDLSMAVAMSNMGRREFYNLWSSGKVFFIQEVASLENLTTLRICFADSYSLAHFITNNTSWKNHKFTSFRFFVGCQYLKHPQILECLKCKITRYMKYNNGTLKDDSPITKVLAETDAFELIYHHDISKLSDFVEAASLKCLRSWLILGCNKMSTIVDCNLTQQRDKSNVIGECILPNLEQLYLVSLVNLKSIFEGSMHPGSLSKLQILEVINCPILKSIFTNGVIQQFSRLQKLTVQDCNEIEDLFTESDGSETELLELPELKTLVLINLPKLRTLCLVNYFVWPSFEVLKIYGCPQLKALPFTKENAINLRSIEGQLEWWIEVQWDNLWRQEVASIQICSISYRAAS</sequence>
<dbReference type="AlphaFoldDB" id="A0AAD7M1B7"/>
<proteinExistence type="predicted"/>
<dbReference type="InterPro" id="IPR050905">
    <property type="entry name" value="Plant_NBS-LRR"/>
</dbReference>
<evidence type="ECO:0000259" key="2">
    <source>
        <dbReference type="Pfam" id="PF23247"/>
    </source>
</evidence>
<feature type="domain" description="Disease resistance protein At4g27190-like leucine-rich repeats" evidence="2">
    <location>
        <begin position="288"/>
        <end position="393"/>
    </location>
</feature>